<feature type="region of interest" description="Disordered" evidence="1">
    <location>
        <begin position="169"/>
        <end position="237"/>
    </location>
</feature>
<gene>
    <name evidence="2" type="ORF">DFP72DRAFT_1097732</name>
</gene>
<reference evidence="2 3" key="1">
    <citation type="submission" date="2020-07" db="EMBL/GenBank/DDBJ databases">
        <title>Comparative genomics of pyrophilous fungi reveals a link between fire events and developmental genes.</title>
        <authorList>
            <consortium name="DOE Joint Genome Institute"/>
            <person name="Steindorff A.S."/>
            <person name="Carver A."/>
            <person name="Calhoun S."/>
            <person name="Stillman K."/>
            <person name="Liu H."/>
            <person name="Lipzen A."/>
            <person name="Pangilinan J."/>
            <person name="Labutti K."/>
            <person name="Bruns T.D."/>
            <person name="Grigoriev I.V."/>
        </authorList>
    </citation>
    <scope>NUCLEOTIDE SEQUENCE [LARGE SCALE GENOMIC DNA]</scope>
    <source>
        <strain evidence="2 3">CBS 144469</strain>
    </source>
</reference>
<feature type="compositionally biased region" description="Low complexity" evidence="1">
    <location>
        <begin position="223"/>
        <end position="237"/>
    </location>
</feature>
<evidence type="ECO:0000256" key="1">
    <source>
        <dbReference type="SAM" id="MobiDB-lite"/>
    </source>
</evidence>
<protein>
    <submittedName>
        <fullName evidence="2">Uncharacterized protein</fullName>
    </submittedName>
</protein>
<proteinExistence type="predicted"/>
<sequence>MSLMQFEAERTQNTSPQPHATTYLGEYEEFQGSPKAEWSRERRDDMKVSRKLWFLKYGGKSSTCFYVIIIWDCSFTRLFSSQSAHLVRQSNGFLFHDTEDLEPYAYVLVEIDKILKGSYRFTPMSQIGTDSSVLQGFIVVFKANVSSAQIDQYAYEVEQADRGTCAGKVLTTDQDPEQPDGIVTIQPQPSASSTSGSGSVTNTQTTSTQPGSITSSATGIDSGNGTSTSTTSAAPASNGATRNGFFWFF</sequence>
<dbReference type="Proteomes" id="UP000521943">
    <property type="component" value="Unassembled WGS sequence"/>
</dbReference>
<feature type="compositionally biased region" description="Low complexity" evidence="1">
    <location>
        <begin position="187"/>
        <end position="212"/>
    </location>
</feature>
<evidence type="ECO:0000313" key="3">
    <source>
        <dbReference type="Proteomes" id="UP000521943"/>
    </source>
</evidence>
<dbReference type="EMBL" id="JACGCI010000132">
    <property type="protein sequence ID" value="KAF6743948.1"/>
    <property type="molecule type" value="Genomic_DNA"/>
</dbReference>
<comment type="caution">
    <text evidence="2">The sequence shown here is derived from an EMBL/GenBank/DDBJ whole genome shotgun (WGS) entry which is preliminary data.</text>
</comment>
<name>A0A8H6HDN6_9AGAR</name>
<accession>A0A8H6HDN6</accession>
<dbReference type="AlphaFoldDB" id="A0A8H6HDN6"/>
<evidence type="ECO:0000313" key="2">
    <source>
        <dbReference type="EMBL" id="KAF6743948.1"/>
    </source>
</evidence>
<organism evidence="2 3">
    <name type="scientific">Ephemerocybe angulata</name>
    <dbReference type="NCBI Taxonomy" id="980116"/>
    <lineage>
        <taxon>Eukaryota</taxon>
        <taxon>Fungi</taxon>
        <taxon>Dikarya</taxon>
        <taxon>Basidiomycota</taxon>
        <taxon>Agaricomycotina</taxon>
        <taxon>Agaricomycetes</taxon>
        <taxon>Agaricomycetidae</taxon>
        <taxon>Agaricales</taxon>
        <taxon>Agaricineae</taxon>
        <taxon>Psathyrellaceae</taxon>
        <taxon>Ephemerocybe</taxon>
    </lineage>
</organism>
<keyword evidence="3" id="KW-1185">Reference proteome</keyword>